<dbReference type="AlphaFoldDB" id="A0A951PYD1"/>
<dbReference type="EMBL" id="JAHHHN010000005">
    <property type="protein sequence ID" value="MBW4561803.1"/>
    <property type="molecule type" value="Genomic_DNA"/>
</dbReference>
<dbReference type="InterPro" id="IPR011024">
    <property type="entry name" value="G_crystallin-like"/>
</dbReference>
<feature type="region of interest" description="Disordered" evidence="1">
    <location>
        <begin position="94"/>
        <end position="116"/>
    </location>
</feature>
<name>A0A951PYD1_9NOST</name>
<evidence type="ECO:0000313" key="3">
    <source>
        <dbReference type="Proteomes" id="UP000715781"/>
    </source>
</evidence>
<accession>A0A951PYD1</accession>
<evidence type="ECO:0000313" key="2">
    <source>
        <dbReference type="EMBL" id="MBW4561803.1"/>
    </source>
</evidence>
<comment type="caution">
    <text evidence="2">The sequence shown here is derived from an EMBL/GenBank/DDBJ whole genome shotgun (WGS) entry which is preliminary data.</text>
</comment>
<sequence length="116" mass="12276">MSNINQQSQDLFAIPGVNNLDQESAAAVSGGALQLSSGFNGTGARRTLLGGDRNLGTPPRASGFNNVASWYQVTGSRDWFVYTGFNYTGDRRRLRAGSKGNLSGSFNNTVSSARPA</sequence>
<feature type="compositionally biased region" description="Polar residues" evidence="1">
    <location>
        <begin position="100"/>
        <end position="116"/>
    </location>
</feature>
<evidence type="ECO:0000256" key="1">
    <source>
        <dbReference type="SAM" id="MobiDB-lite"/>
    </source>
</evidence>
<dbReference type="SUPFAM" id="SSF49695">
    <property type="entry name" value="gamma-Crystallin-like"/>
    <property type="match status" value="1"/>
</dbReference>
<proteinExistence type="predicted"/>
<reference evidence="2" key="1">
    <citation type="submission" date="2021-05" db="EMBL/GenBank/DDBJ databases">
        <authorList>
            <person name="Pietrasiak N."/>
            <person name="Ward R."/>
            <person name="Stajich J.E."/>
            <person name="Kurbessoian T."/>
        </authorList>
    </citation>
    <scope>NUCLEOTIDE SEQUENCE</scope>
    <source>
        <strain evidence="2">JT2-VF2</strain>
    </source>
</reference>
<protein>
    <submittedName>
        <fullName evidence="2">Uncharacterized protein</fullName>
    </submittedName>
</protein>
<dbReference type="Gene3D" id="2.60.20.10">
    <property type="entry name" value="Crystallins"/>
    <property type="match status" value="1"/>
</dbReference>
<reference evidence="2" key="2">
    <citation type="journal article" date="2022" name="Microbiol. Resour. Announc.">
        <title>Metagenome Sequencing to Explore Phylogenomics of Terrestrial Cyanobacteria.</title>
        <authorList>
            <person name="Ward R.D."/>
            <person name="Stajich J.E."/>
            <person name="Johansen J.R."/>
            <person name="Huntemann M."/>
            <person name="Clum A."/>
            <person name="Foster B."/>
            <person name="Foster B."/>
            <person name="Roux S."/>
            <person name="Palaniappan K."/>
            <person name="Varghese N."/>
            <person name="Mukherjee S."/>
            <person name="Reddy T.B.K."/>
            <person name="Daum C."/>
            <person name="Copeland A."/>
            <person name="Chen I.A."/>
            <person name="Ivanova N.N."/>
            <person name="Kyrpides N.C."/>
            <person name="Shapiro N."/>
            <person name="Eloe-Fadrosh E.A."/>
            <person name="Pietrasiak N."/>
        </authorList>
    </citation>
    <scope>NUCLEOTIDE SEQUENCE</scope>
    <source>
        <strain evidence="2">JT2-VF2</strain>
    </source>
</reference>
<gene>
    <name evidence="2" type="ORF">KME32_11735</name>
</gene>
<dbReference type="Proteomes" id="UP000715781">
    <property type="component" value="Unassembled WGS sequence"/>
</dbReference>
<organism evidence="2 3">
    <name type="scientific">Mojavia pulchra JT2-VF2</name>
    <dbReference type="NCBI Taxonomy" id="287848"/>
    <lineage>
        <taxon>Bacteria</taxon>
        <taxon>Bacillati</taxon>
        <taxon>Cyanobacteriota</taxon>
        <taxon>Cyanophyceae</taxon>
        <taxon>Nostocales</taxon>
        <taxon>Nostocaceae</taxon>
    </lineage>
</organism>